<reference evidence="3 4" key="1">
    <citation type="journal article" date="2023" name="Commun. Biol.">
        <title>Genome analysis of Parmales, the sister group of diatoms, reveals the evolutionary specialization of diatoms from phago-mixotrophs to photoautotrophs.</title>
        <authorList>
            <person name="Ban H."/>
            <person name="Sato S."/>
            <person name="Yoshikawa S."/>
            <person name="Yamada K."/>
            <person name="Nakamura Y."/>
            <person name="Ichinomiya M."/>
            <person name="Sato N."/>
            <person name="Blanc-Mathieu R."/>
            <person name="Endo H."/>
            <person name="Kuwata A."/>
            <person name="Ogata H."/>
        </authorList>
    </citation>
    <scope>NUCLEOTIDE SEQUENCE [LARGE SCALE GENOMIC DNA]</scope>
</reference>
<dbReference type="Proteomes" id="UP001165060">
    <property type="component" value="Unassembled WGS sequence"/>
</dbReference>
<proteinExistence type="predicted"/>
<dbReference type="PANTHER" id="PTHR16305:SF28">
    <property type="entry name" value="GUANYLATE CYCLASE DOMAIN-CONTAINING PROTEIN"/>
    <property type="match status" value="1"/>
</dbReference>
<keyword evidence="2" id="KW-0067">ATP-binding</keyword>
<evidence type="ECO:0000256" key="1">
    <source>
        <dbReference type="ARBA" id="ARBA00022741"/>
    </source>
</evidence>
<keyword evidence="4" id="KW-1185">Reference proteome</keyword>
<comment type="caution">
    <text evidence="3">The sequence shown here is derived from an EMBL/GenBank/DDBJ whole genome shotgun (WGS) entry which is preliminary data.</text>
</comment>
<evidence type="ECO:0000256" key="2">
    <source>
        <dbReference type="ARBA" id="ARBA00022840"/>
    </source>
</evidence>
<accession>A0ABQ6N953</accession>
<dbReference type="EMBL" id="BRYB01001118">
    <property type="protein sequence ID" value="GMI43288.1"/>
    <property type="molecule type" value="Genomic_DNA"/>
</dbReference>
<organism evidence="3 4">
    <name type="scientific">Tetraparma gracilis</name>
    <dbReference type="NCBI Taxonomy" id="2962635"/>
    <lineage>
        <taxon>Eukaryota</taxon>
        <taxon>Sar</taxon>
        <taxon>Stramenopiles</taxon>
        <taxon>Ochrophyta</taxon>
        <taxon>Bolidophyceae</taxon>
        <taxon>Parmales</taxon>
        <taxon>Triparmaceae</taxon>
        <taxon>Tetraparma</taxon>
    </lineage>
</organism>
<keyword evidence="1" id="KW-0547">Nucleotide-binding</keyword>
<name>A0ABQ6N953_9STRA</name>
<evidence type="ECO:0000313" key="4">
    <source>
        <dbReference type="Proteomes" id="UP001165060"/>
    </source>
</evidence>
<evidence type="ECO:0000313" key="3">
    <source>
        <dbReference type="EMBL" id="GMI43288.1"/>
    </source>
</evidence>
<gene>
    <name evidence="3" type="ORF">TeGR_g13634</name>
</gene>
<sequence length="532" mass="58942">MVIEVHPASEMLSSVESDLKEIVRKRLVERIVGSSTGDSVGEFQFSHKFVQESIYESCLVSNRKQVHRSLAKYYELENSAHLSKVYGIIAHHYLAAEDWPNACLYLELSAEASEKLEMHGAVVDALTQWLDIKEKKLALDSSKKERSAINGRFGSAQEEEGMVRCKLGNSYHEINEMALAFTSMSMGAAMLKRPFPASTLRKLAIFASGITHLQYTYITGGALVTKELPSEVDLVLNSATQTSAYILFTGKLGRKDVLGYVSLFLQIIADPEKSHLDALVCCVGMSVIVMPNIGLHTLGEFCAKEANRLAQMCSGKDALAASAYLCFSNGVAYGAKGELKQSIAFETKAAQEFFRLKEFAFWANSNLVLAIALFDNGFATKSAEVLRAAIKKGVGLHQVKAVNTMVVPLLIFSRFLSDEEAKEALDTEAGLVINEGFETFSCVAFMMWRLGRISEVECLKMLITVMTFAEVRGNVKSWMWTPQRVGNIMDMLELYDWAHVSGKDSLGGVPLSKLLDMCTKVYECELKRRRQG</sequence>
<evidence type="ECO:0008006" key="5">
    <source>
        <dbReference type="Google" id="ProtNLM"/>
    </source>
</evidence>
<dbReference type="PANTHER" id="PTHR16305">
    <property type="entry name" value="TESTICULAR SOLUBLE ADENYLYL CYCLASE"/>
    <property type="match status" value="1"/>
</dbReference>
<protein>
    <recommendedName>
        <fullName evidence="5">Protein ZIP4 homolog</fullName>
    </recommendedName>
</protein>